<evidence type="ECO:0000256" key="1">
    <source>
        <dbReference type="SAM" id="MobiDB-lite"/>
    </source>
</evidence>
<feature type="region of interest" description="Disordered" evidence="1">
    <location>
        <begin position="109"/>
        <end position="149"/>
    </location>
</feature>
<dbReference type="Proteomes" id="UP001163046">
    <property type="component" value="Unassembled WGS sequence"/>
</dbReference>
<name>A0A9X0CUQ1_9CNID</name>
<reference evidence="2" key="1">
    <citation type="submission" date="2023-01" db="EMBL/GenBank/DDBJ databases">
        <title>Genome assembly of the deep-sea coral Lophelia pertusa.</title>
        <authorList>
            <person name="Herrera S."/>
            <person name="Cordes E."/>
        </authorList>
    </citation>
    <scope>NUCLEOTIDE SEQUENCE</scope>
    <source>
        <strain evidence="2">USNM1676648</strain>
        <tissue evidence="2">Polyp</tissue>
    </source>
</reference>
<keyword evidence="3" id="KW-1185">Reference proteome</keyword>
<accession>A0A9X0CUQ1</accession>
<dbReference type="AlphaFoldDB" id="A0A9X0CUQ1"/>
<protein>
    <submittedName>
        <fullName evidence="2">Uncharacterized protein</fullName>
    </submittedName>
</protein>
<dbReference type="EMBL" id="MU826404">
    <property type="protein sequence ID" value="KAJ7376271.1"/>
    <property type="molecule type" value="Genomic_DNA"/>
</dbReference>
<evidence type="ECO:0000313" key="2">
    <source>
        <dbReference type="EMBL" id="KAJ7376271.1"/>
    </source>
</evidence>
<organism evidence="2 3">
    <name type="scientific">Desmophyllum pertusum</name>
    <dbReference type="NCBI Taxonomy" id="174260"/>
    <lineage>
        <taxon>Eukaryota</taxon>
        <taxon>Metazoa</taxon>
        <taxon>Cnidaria</taxon>
        <taxon>Anthozoa</taxon>
        <taxon>Hexacorallia</taxon>
        <taxon>Scleractinia</taxon>
        <taxon>Caryophylliina</taxon>
        <taxon>Caryophylliidae</taxon>
        <taxon>Desmophyllum</taxon>
    </lineage>
</organism>
<comment type="caution">
    <text evidence="2">The sequence shown here is derived from an EMBL/GenBank/DDBJ whole genome shotgun (WGS) entry which is preliminary data.</text>
</comment>
<sequence length="228" mass="25907">MADISLDSSSDEETDMDELIDALYAQVVLREQERERIILSRNADARQEAGTEVACERVCSAYRIEERENSDSEGEEEIEGILQEIYGAVEQEGGRMVLERPSVHRGLLPIDEGQDFVGRSEGFNSETEERQDGRQVEPSPPPPDLQDEGEQDLNVEIDNRPEVEERLDAFDAVMRDLEIAMLSEIHEEDYVQLRFMSSNLNSPFIAPVVKMSMFDSRVASEMFARILC</sequence>
<proteinExistence type="predicted"/>
<gene>
    <name evidence="2" type="ORF">OS493_035632</name>
</gene>
<evidence type="ECO:0000313" key="3">
    <source>
        <dbReference type="Proteomes" id="UP001163046"/>
    </source>
</evidence>